<organism evidence="3 4">
    <name type="scientific">Jannaschia aquimarina</name>
    <dbReference type="NCBI Taxonomy" id="935700"/>
    <lineage>
        <taxon>Bacteria</taxon>
        <taxon>Pseudomonadati</taxon>
        <taxon>Pseudomonadota</taxon>
        <taxon>Alphaproteobacteria</taxon>
        <taxon>Rhodobacterales</taxon>
        <taxon>Roseobacteraceae</taxon>
        <taxon>Jannaschia</taxon>
    </lineage>
</organism>
<feature type="chain" id="PRO_5002230329" evidence="1">
    <location>
        <begin position="19"/>
        <end position="110"/>
    </location>
</feature>
<sequence length="110" mass="11680">MRLPILVAATLFATPALAQDAESEVYMAWAMGPAMEGVDRDGDGRFTQEEIGGTRLDASADADGSGDFDLPELTAALFAMWDTDDSGYLEPEELEAMTGLAAAGVYEIQL</sequence>
<dbReference type="InterPro" id="IPR002048">
    <property type="entry name" value="EF_hand_dom"/>
</dbReference>
<dbReference type="GO" id="GO:0005509">
    <property type="term" value="F:calcium ion binding"/>
    <property type="evidence" value="ECO:0007669"/>
    <property type="project" value="InterPro"/>
</dbReference>
<dbReference type="PROSITE" id="PS00018">
    <property type="entry name" value="EF_HAND_1"/>
    <property type="match status" value="1"/>
</dbReference>
<dbReference type="EMBL" id="JYFE01000020">
    <property type="protein sequence ID" value="KIT17339.1"/>
    <property type="molecule type" value="Genomic_DNA"/>
</dbReference>
<dbReference type="InterPro" id="IPR011992">
    <property type="entry name" value="EF-hand-dom_pair"/>
</dbReference>
<evidence type="ECO:0000313" key="4">
    <source>
        <dbReference type="Proteomes" id="UP000032232"/>
    </source>
</evidence>
<dbReference type="SUPFAM" id="SSF47473">
    <property type="entry name" value="EF-hand"/>
    <property type="match status" value="1"/>
</dbReference>
<feature type="domain" description="EF-hand" evidence="2">
    <location>
        <begin position="69"/>
        <end position="104"/>
    </location>
</feature>
<dbReference type="InterPro" id="IPR018247">
    <property type="entry name" value="EF_Hand_1_Ca_BS"/>
</dbReference>
<reference evidence="3 4" key="1">
    <citation type="submission" date="2015-02" db="EMBL/GenBank/DDBJ databases">
        <title>Genome Sequence of Jannaschia aquimarina DSM28248, a member of the Roseobacter clade.</title>
        <authorList>
            <person name="Voget S."/>
            <person name="Daniel R."/>
        </authorList>
    </citation>
    <scope>NUCLEOTIDE SEQUENCE [LARGE SCALE GENOMIC DNA]</scope>
    <source>
        <strain evidence="3 4">GSW-M26</strain>
    </source>
</reference>
<comment type="caution">
    <text evidence="3">The sequence shown here is derived from an EMBL/GenBank/DDBJ whole genome shotgun (WGS) entry which is preliminary data.</text>
</comment>
<evidence type="ECO:0000256" key="1">
    <source>
        <dbReference type="SAM" id="SignalP"/>
    </source>
</evidence>
<dbReference type="PATRIC" id="fig|935700.4.peg.1117"/>
<keyword evidence="1" id="KW-0732">Signal</keyword>
<gene>
    <name evidence="3" type="ORF">jaqu_10710</name>
</gene>
<dbReference type="RefSeq" id="WP_043917900.1">
    <property type="nucleotide sequence ID" value="NZ_FZPF01000007.1"/>
</dbReference>
<protein>
    <submittedName>
        <fullName evidence="3">EF hand</fullName>
    </submittedName>
</protein>
<dbReference type="PROSITE" id="PS50222">
    <property type="entry name" value="EF_HAND_2"/>
    <property type="match status" value="1"/>
</dbReference>
<evidence type="ECO:0000313" key="3">
    <source>
        <dbReference type="EMBL" id="KIT17339.1"/>
    </source>
</evidence>
<dbReference type="Gene3D" id="1.10.238.10">
    <property type="entry name" value="EF-hand"/>
    <property type="match status" value="1"/>
</dbReference>
<dbReference type="Proteomes" id="UP000032232">
    <property type="component" value="Unassembled WGS sequence"/>
</dbReference>
<dbReference type="AlphaFoldDB" id="A0A0D1EIC0"/>
<proteinExistence type="predicted"/>
<accession>A0A0D1EIC0</accession>
<keyword evidence="4" id="KW-1185">Reference proteome</keyword>
<evidence type="ECO:0000259" key="2">
    <source>
        <dbReference type="PROSITE" id="PS50222"/>
    </source>
</evidence>
<name>A0A0D1EIC0_9RHOB</name>
<feature type="signal peptide" evidence="1">
    <location>
        <begin position="1"/>
        <end position="18"/>
    </location>
</feature>